<dbReference type="InterPro" id="IPR005180">
    <property type="entry name" value="DUF302"/>
</dbReference>
<feature type="domain" description="DUF302" evidence="1">
    <location>
        <begin position="85"/>
        <end position="140"/>
    </location>
</feature>
<keyword evidence="3" id="KW-1185">Reference proteome</keyword>
<dbReference type="EMBL" id="CP016364">
    <property type="protein sequence ID" value="APG46657.1"/>
    <property type="molecule type" value="Genomic_DNA"/>
</dbReference>
<gene>
    <name evidence="2" type="ORF">PhaeoP97_01232</name>
</gene>
<dbReference type="AlphaFoldDB" id="A0A1L3I3M1"/>
<dbReference type="PANTHER" id="PTHR38342">
    <property type="entry name" value="SLR5037 PROTEIN"/>
    <property type="match status" value="1"/>
</dbReference>
<dbReference type="STRING" id="1844006.PhaeoP97_01232"/>
<dbReference type="Pfam" id="PF03625">
    <property type="entry name" value="DUF302"/>
    <property type="match status" value="1"/>
</dbReference>
<organism evidence="2 3">
    <name type="scientific">Phaeobacter porticola</name>
    <dbReference type="NCBI Taxonomy" id="1844006"/>
    <lineage>
        <taxon>Bacteria</taxon>
        <taxon>Pseudomonadati</taxon>
        <taxon>Pseudomonadota</taxon>
        <taxon>Alphaproteobacteria</taxon>
        <taxon>Rhodobacterales</taxon>
        <taxon>Roseobacteraceae</taxon>
        <taxon>Phaeobacter</taxon>
    </lineage>
</organism>
<protein>
    <recommendedName>
        <fullName evidence="1">DUF302 domain-containing protein</fullName>
    </recommendedName>
</protein>
<dbReference type="Proteomes" id="UP000183859">
    <property type="component" value="Chromosome"/>
</dbReference>
<dbReference type="Gene3D" id="3.30.310.70">
    <property type="entry name" value="TT1751-like domain"/>
    <property type="match status" value="1"/>
</dbReference>
<dbReference type="InterPro" id="IPR035923">
    <property type="entry name" value="TT1751-like_sf"/>
</dbReference>
<dbReference type="CDD" id="cd14797">
    <property type="entry name" value="DUF302"/>
    <property type="match status" value="1"/>
</dbReference>
<dbReference type="KEGG" id="php:PhaeoP97_01232"/>
<evidence type="ECO:0000259" key="1">
    <source>
        <dbReference type="Pfam" id="PF03625"/>
    </source>
</evidence>
<dbReference type="SUPFAM" id="SSF103247">
    <property type="entry name" value="TT1751-like"/>
    <property type="match status" value="1"/>
</dbReference>
<name>A0A1L3I3M1_9RHOB</name>
<sequence>MHHLLRARAADISLSGKTMLNSLLLMFMVLAIALPHGAAAESVSERTGWAVHNSDKTYDQLVRDVIAATRDKGLFVVTQAGPTKAAAARGVTIPGNRVIGVFNNDFAVQILNLSTAAMIEAPIRLYVTENSDGTATLSYKTAAYVFAPYQDEGGGALIVIAAKLDQRLDEIAQKAIQSAP</sequence>
<dbReference type="PANTHER" id="PTHR38342:SF1">
    <property type="entry name" value="SLR5037 PROTEIN"/>
    <property type="match status" value="1"/>
</dbReference>
<reference evidence="3" key="1">
    <citation type="submission" date="2016-07" db="EMBL/GenBank/DDBJ databases">
        <title>Phaeobacter portensis sp. nov., a tropodithietic acid producing bacterium isolated from a German harbor.</title>
        <authorList>
            <person name="Freese H.M."/>
            <person name="Bunk B."/>
            <person name="Breider S."/>
            <person name="Brinkhoff T."/>
        </authorList>
    </citation>
    <scope>NUCLEOTIDE SEQUENCE [LARGE SCALE GENOMIC DNA]</scope>
    <source>
        <strain evidence="3">P97</strain>
    </source>
</reference>
<proteinExistence type="predicted"/>
<evidence type="ECO:0000313" key="3">
    <source>
        <dbReference type="Proteomes" id="UP000183859"/>
    </source>
</evidence>
<accession>A0A1L3I3M1</accession>
<evidence type="ECO:0000313" key="2">
    <source>
        <dbReference type="EMBL" id="APG46657.1"/>
    </source>
</evidence>